<evidence type="ECO:0000313" key="2">
    <source>
        <dbReference type="Proteomes" id="UP000248703"/>
    </source>
</evidence>
<dbReference type="SUPFAM" id="SSF160379">
    <property type="entry name" value="SP0830-like"/>
    <property type="match status" value="1"/>
</dbReference>
<organism evidence="1 2">
    <name type="scientific">Olleya aquimaris</name>
    <dbReference type="NCBI Taxonomy" id="639310"/>
    <lineage>
        <taxon>Bacteria</taxon>
        <taxon>Pseudomonadati</taxon>
        <taxon>Bacteroidota</taxon>
        <taxon>Flavobacteriia</taxon>
        <taxon>Flavobacteriales</taxon>
        <taxon>Flavobacteriaceae</taxon>
    </lineage>
</organism>
<evidence type="ECO:0000313" key="1">
    <source>
        <dbReference type="EMBL" id="RAJ15136.1"/>
    </source>
</evidence>
<proteinExistence type="predicted"/>
<dbReference type="InterPro" id="IPR012545">
    <property type="entry name" value="DUF1697"/>
</dbReference>
<name>A0A327RDQ5_9FLAO</name>
<dbReference type="PANTHER" id="PTHR36439:SF1">
    <property type="entry name" value="DUF1697 DOMAIN-CONTAINING PROTEIN"/>
    <property type="match status" value="1"/>
</dbReference>
<comment type="caution">
    <text evidence="1">The sequence shown here is derived from an EMBL/GenBank/DDBJ whole genome shotgun (WGS) entry which is preliminary data.</text>
</comment>
<dbReference type="RefSeq" id="WP_111659803.1">
    <property type="nucleotide sequence ID" value="NZ_QLLO01000004.1"/>
</dbReference>
<dbReference type="AlphaFoldDB" id="A0A327RDQ5"/>
<accession>A0A327RDQ5</accession>
<reference evidence="1 2" key="1">
    <citation type="submission" date="2018-06" db="EMBL/GenBank/DDBJ databases">
        <title>Genomic Encyclopedia of Archaeal and Bacterial Type Strains, Phase II (KMG-II): from individual species to whole genera.</title>
        <authorList>
            <person name="Goeker M."/>
        </authorList>
    </citation>
    <scope>NUCLEOTIDE SEQUENCE [LARGE SCALE GENOMIC DNA]</scope>
    <source>
        <strain evidence="1 2">DSM 24464</strain>
    </source>
</reference>
<keyword evidence="2" id="KW-1185">Reference proteome</keyword>
<dbReference type="PANTHER" id="PTHR36439">
    <property type="entry name" value="BLL4334 PROTEIN"/>
    <property type="match status" value="1"/>
</dbReference>
<sequence>MQTFVAFLRGINVGGHNKIPMQDLRQLLDGLSFKDVKTYIQTGNIVFKAKETDRPVLETKIKAAIKNQFNLEIPVLIKTPKEIQTILTRCPFTEAEKENSYFALLFNKATKQQAQSLDSYSFPNEKFKLINDCIYLYSSTGYGRAKANNNFFEKKLLMEATTRNYKTLKKLIDLSDL</sequence>
<dbReference type="EMBL" id="QLLO01000004">
    <property type="protein sequence ID" value="RAJ15136.1"/>
    <property type="molecule type" value="Genomic_DNA"/>
</dbReference>
<protein>
    <submittedName>
        <fullName evidence="1">Uncharacterized protein (DUF1697 family)</fullName>
    </submittedName>
</protein>
<dbReference type="Pfam" id="PF08002">
    <property type="entry name" value="DUF1697"/>
    <property type="match status" value="1"/>
</dbReference>
<dbReference type="Proteomes" id="UP000248703">
    <property type="component" value="Unassembled WGS sequence"/>
</dbReference>
<gene>
    <name evidence="1" type="ORF">LY08_01487</name>
</gene>
<dbReference type="PIRSF" id="PIRSF008502">
    <property type="entry name" value="UCP008502"/>
    <property type="match status" value="1"/>
</dbReference>
<dbReference type="OrthoDB" id="9806494at2"/>
<dbReference type="Gene3D" id="3.30.70.1280">
    <property type="entry name" value="SP0830-like domains"/>
    <property type="match status" value="1"/>
</dbReference>